<dbReference type="Proteomes" id="UP000008461">
    <property type="component" value="Chromosome"/>
</dbReference>
<evidence type="ECO:0000313" key="3">
    <source>
        <dbReference type="Proteomes" id="UP000008461"/>
    </source>
</evidence>
<organism evidence="2 3">
    <name type="scientific">Haliscomenobacter hydrossis (strain ATCC 27775 / DSM 1100 / LMG 10767 / O)</name>
    <dbReference type="NCBI Taxonomy" id="760192"/>
    <lineage>
        <taxon>Bacteria</taxon>
        <taxon>Pseudomonadati</taxon>
        <taxon>Bacteroidota</taxon>
        <taxon>Saprospiria</taxon>
        <taxon>Saprospirales</taxon>
        <taxon>Haliscomenobacteraceae</taxon>
        <taxon>Haliscomenobacter</taxon>
    </lineage>
</organism>
<dbReference type="STRING" id="760192.Halhy_5906"/>
<protein>
    <submittedName>
        <fullName evidence="2">Uncharacterized protein</fullName>
    </submittedName>
</protein>
<reference evidence="2 3" key="1">
    <citation type="journal article" date="2011" name="Stand. Genomic Sci.">
        <title>Complete genome sequence of Haliscomenobacter hydrossis type strain (O).</title>
        <authorList>
            <consortium name="US DOE Joint Genome Institute (JGI-PGF)"/>
            <person name="Daligault H."/>
            <person name="Lapidus A."/>
            <person name="Zeytun A."/>
            <person name="Nolan M."/>
            <person name="Lucas S."/>
            <person name="Del Rio T.G."/>
            <person name="Tice H."/>
            <person name="Cheng J.F."/>
            <person name="Tapia R."/>
            <person name="Han C."/>
            <person name="Goodwin L."/>
            <person name="Pitluck S."/>
            <person name="Liolios K."/>
            <person name="Pagani I."/>
            <person name="Ivanova N."/>
            <person name="Huntemann M."/>
            <person name="Mavromatis K."/>
            <person name="Mikhailova N."/>
            <person name="Pati A."/>
            <person name="Chen A."/>
            <person name="Palaniappan K."/>
            <person name="Land M."/>
            <person name="Hauser L."/>
            <person name="Brambilla E.M."/>
            <person name="Rohde M."/>
            <person name="Verbarg S."/>
            <person name="Goker M."/>
            <person name="Bristow J."/>
            <person name="Eisen J.A."/>
            <person name="Markowitz V."/>
            <person name="Hugenholtz P."/>
            <person name="Kyrpides N.C."/>
            <person name="Klenk H.P."/>
            <person name="Woyke T."/>
        </authorList>
    </citation>
    <scope>NUCLEOTIDE SEQUENCE [LARGE SCALE GENOMIC DNA]</scope>
    <source>
        <strain evidence="3">ATCC 27775 / DSM 1100 / LMG 10767 / O</strain>
    </source>
</reference>
<sequence>MSLFCGKTCKCTQKSKGYFPGQPDLQKGFRNACVGNNALSKEEYLCSGKYVDEQTIMLAYGYDPCSGGKSIGDVLDPTRSAETEQENLEQLTPVFIILGIGVIVGIIAFVIIAKRK</sequence>
<evidence type="ECO:0000313" key="2">
    <source>
        <dbReference type="EMBL" id="AEE53729.1"/>
    </source>
</evidence>
<keyword evidence="3" id="KW-1185">Reference proteome</keyword>
<gene>
    <name evidence="2" type="ordered locus">Halhy_5906</name>
</gene>
<dbReference type="AlphaFoldDB" id="F4KZ75"/>
<evidence type="ECO:0000256" key="1">
    <source>
        <dbReference type="SAM" id="Phobius"/>
    </source>
</evidence>
<dbReference type="HOGENOM" id="CLU_2093413_0_0_10"/>
<keyword evidence="1" id="KW-0472">Membrane</keyword>
<accession>F4KZ75</accession>
<dbReference type="KEGG" id="hhy:Halhy_5906"/>
<feature type="transmembrane region" description="Helical" evidence="1">
    <location>
        <begin position="94"/>
        <end position="113"/>
    </location>
</feature>
<keyword evidence="1" id="KW-1133">Transmembrane helix</keyword>
<proteinExistence type="predicted"/>
<dbReference type="EMBL" id="CP002691">
    <property type="protein sequence ID" value="AEE53729.1"/>
    <property type="molecule type" value="Genomic_DNA"/>
</dbReference>
<keyword evidence="1" id="KW-0812">Transmembrane</keyword>
<reference key="2">
    <citation type="submission" date="2011-04" db="EMBL/GenBank/DDBJ databases">
        <title>Complete sequence of chromosome of Haliscomenobacter hydrossis DSM 1100.</title>
        <authorList>
            <consortium name="US DOE Joint Genome Institute (JGI-PGF)"/>
            <person name="Lucas S."/>
            <person name="Han J."/>
            <person name="Lapidus A."/>
            <person name="Bruce D."/>
            <person name="Goodwin L."/>
            <person name="Pitluck S."/>
            <person name="Peters L."/>
            <person name="Kyrpides N."/>
            <person name="Mavromatis K."/>
            <person name="Ivanova N."/>
            <person name="Ovchinnikova G."/>
            <person name="Pagani I."/>
            <person name="Daligault H."/>
            <person name="Detter J.C."/>
            <person name="Han C."/>
            <person name="Land M."/>
            <person name="Hauser L."/>
            <person name="Markowitz V."/>
            <person name="Cheng J.-F."/>
            <person name="Hugenholtz P."/>
            <person name="Woyke T."/>
            <person name="Wu D."/>
            <person name="Verbarg S."/>
            <person name="Frueling A."/>
            <person name="Brambilla E."/>
            <person name="Klenk H.-P."/>
            <person name="Eisen J.A."/>
        </authorList>
    </citation>
    <scope>NUCLEOTIDE SEQUENCE</scope>
    <source>
        <strain>DSM 1100</strain>
    </source>
</reference>
<name>F4KZ75_HALH1</name>